<dbReference type="SUPFAM" id="SSF55781">
    <property type="entry name" value="GAF domain-like"/>
    <property type="match status" value="1"/>
</dbReference>
<sequence>MTANRPTLDDMTQLVDATTRGLDLADACRTLDGIAARRYDYKLFTVLRLCRRDSSVERVHSSDPVAYPLLGRKRTPDTVWGKVVLTDGKVLVSRTPDDIRENFSDYETIFALGVGSMINVPILWNGIVRGSANISFAGDGYVKCDPADLQMLCGIIAPVVVATSSCEM</sequence>
<dbReference type="Proteomes" id="UP001156905">
    <property type="component" value="Unassembled WGS sequence"/>
</dbReference>
<evidence type="ECO:0000313" key="1">
    <source>
        <dbReference type="EMBL" id="GLR89502.1"/>
    </source>
</evidence>
<gene>
    <name evidence="1" type="ORF">GCM10007857_62150</name>
</gene>
<keyword evidence="2" id="KW-1185">Reference proteome</keyword>
<protein>
    <recommendedName>
        <fullName evidence="3">GAF domain-containing protein</fullName>
    </recommendedName>
</protein>
<organism evidence="1 2">
    <name type="scientific">Bradyrhizobium iriomotense</name>
    <dbReference type="NCBI Taxonomy" id="441950"/>
    <lineage>
        <taxon>Bacteria</taxon>
        <taxon>Pseudomonadati</taxon>
        <taxon>Pseudomonadota</taxon>
        <taxon>Alphaproteobacteria</taxon>
        <taxon>Hyphomicrobiales</taxon>
        <taxon>Nitrobacteraceae</taxon>
        <taxon>Bradyrhizobium</taxon>
    </lineage>
</organism>
<reference evidence="2" key="1">
    <citation type="journal article" date="2019" name="Int. J. Syst. Evol. Microbiol.">
        <title>The Global Catalogue of Microorganisms (GCM) 10K type strain sequencing project: providing services to taxonomists for standard genome sequencing and annotation.</title>
        <authorList>
            <consortium name="The Broad Institute Genomics Platform"/>
            <consortium name="The Broad Institute Genome Sequencing Center for Infectious Disease"/>
            <person name="Wu L."/>
            <person name="Ma J."/>
        </authorList>
    </citation>
    <scope>NUCLEOTIDE SEQUENCE [LARGE SCALE GENOMIC DNA]</scope>
    <source>
        <strain evidence="2">NBRC 102520</strain>
    </source>
</reference>
<dbReference type="EMBL" id="BSOW01000026">
    <property type="protein sequence ID" value="GLR89502.1"/>
    <property type="molecule type" value="Genomic_DNA"/>
</dbReference>
<evidence type="ECO:0000313" key="2">
    <source>
        <dbReference type="Proteomes" id="UP001156905"/>
    </source>
</evidence>
<comment type="caution">
    <text evidence="1">The sequence shown here is derived from an EMBL/GenBank/DDBJ whole genome shotgun (WGS) entry which is preliminary data.</text>
</comment>
<accession>A0ABQ6B532</accession>
<evidence type="ECO:0008006" key="3">
    <source>
        <dbReference type="Google" id="ProtNLM"/>
    </source>
</evidence>
<dbReference type="InterPro" id="IPR029016">
    <property type="entry name" value="GAF-like_dom_sf"/>
</dbReference>
<proteinExistence type="predicted"/>
<dbReference type="Gene3D" id="3.30.450.40">
    <property type="match status" value="1"/>
</dbReference>
<dbReference type="RefSeq" id="WP_284271713.1">
    <property type="nucleotide sequence ID" value="NZ_BSOW01000026.1"/>
</dbReference>
<name>A0ABQ6B532_9BRAD</name>